<feature type="transmembrane region" description="Helical" evidence="1">
    <location>
        <begin position="243"/>
        <end position="265"/>
    </location>
</feature>
<keyword evidence="1" id="KW-0472">Membrane</keyword>
<accession>A0A7L6BG51</accession>
<evidence type="ECO:0000256" key="1">
    <source>
        <dbReference type="SAM" id="Phobius"/>
    </source>
</evidence>
<dbReference type="EMBL" id="CP059275">
    <property type="protein sequence ID" value="QLQ60894.1"/>
    <property type="molecule type" value="Genomic_DNA"/>
</dbReference>
<feature type="transmembrane region" description="Helical" evidence="1">
    <location>
        <begin position="149"/>
        <end position="170"/>
    </location>
</feature>
<dbReference type="InterPro" id="IPR002656">
    <property type="entry name" value="Acyl_transf_3_dom"/>
</dbReference>
<dbReference type="Proteomes" id="UP000510868">
    <property type="component" value="Chromosome"/>
</dbReference>
<evidence type="ECO:0000313" key="3">
    <source>
        <dbReference type="EMBL" id="QLQ60894.1"/>
    </source>
</evidence>
<sequence>MKVRRNSSFELLRIISMFAIVLHHYAYHGTFNWHQYSIANLPTLRINMIILLFGKLGVDLFVILGAYFLSQKSYSVRRPIKLVTITVFYSFLIFGLLKLLFPKSIDETVSQLLLPIPLPSGYWFVGAYIFMLLCMPAMNLILQKFSMKMLLNTFMILVLFWSVLPTLGFIFPGKPDFTYDVFGNSAGAYFLLLYLIGGIIQRHGLEFLYGGNNLWKMLIIGIIIVVLWMYLCTQNSFLYNHYNIFVLLYNPIDLFLAISIFIFFTRFEFYSKVINEISLSMFGVYLISEDSFIRPILWQHIANSNCFANNWLSYLGNALIVSFLVFTVCIIIDFLIRKLFGKLFDIVSSFLANLVEAH</sequence>
<feature type="transmembrane region" description="Helical" evidence="1">
    <location>
        <begin position="318"/>
        <end position="336"/>
    </location>
</feature>
<feature type="transmembrane region" description="Helical" evidence="1">
    <location>
        <begin position="121"/>
        <end position="142"/>
    </location>
</feature>
<feature type="transmembrane region" description="Helical" evidence="1">
    <location>
        <begin position="82"/>
        <end position="101"/>
    </location>
</feature>
<keyword evidence="1" id="KW-1133">Transmembrane helix</keyword>
<evidence type="ECO:0000313" key="4">
    <source>
        <dbReference type="Proteomes" id="UP000510868"/>
    </source>
</evidence>
<feature type="transmembrane region" description="Helical" evidence="1">
    <location>
        <begin position="182"/>
        <end position="201"/>
    </location>
</feature>
<protein>
    <submittedName>
        <fullName evidence="3">Acyltransferase family protein</fullName>
    </submittedName>
</protein>
<keyword evidence="1" id="KW-0812">Transmembrane</keyword>
<feature type="transmembrane region" description="Helical" evidence="1">
    <location>
        <begin position="12"/>
        <end position="28"/>
    </location>
</feature>
<gene>
    <name evidence="3" type="ORF">HHK02_06550</name>
</gene>
<feature type="transmembrane region" description="Helical" evidence="1">
    <location>
        <begin position="213"/>
        <end position="231"/>
    </location>
</feature>
<keyword evidence="3" id="KW-0012">Acyltransferase</keyword>
<dbReference type="RefSeq" id="WP_181462183.1">
    <property type="nucleotide sequence ID" value="NZ_CP059275.1"/>
</dbReference>
<organism evidence="3 4">
    <name type="scientific">Limosilactobacillus reuteri</name>
    <name type="common">Lactobacillus reuteri</name>
    <dbReference type="NCBI Taxonomy" id="1598"/>
    <lineage>
        <taxon>Bacteria</taxon>
        <taxon>Bacillati</taxon>
        <taxon>Bacillota</taxon>
        <taxon>Bacilli</taxon>
        <taxon>Lactobacillales</taxon>
        <taxon>Lactobacillaceae</taxon>
        <taxon>Limosilactobacillus</taxon>
    </lineage>
</organism>
<evidence type="ECO:0000259" key="2">
    <source>
        <dbReference type="Pfam" id="PF01757"/>
    </source>
</evidence>
<dbReference type="GO" id="GO:0016747">
    <property type="term" value="F:acyltransferase activity, transferring groups other than amino-acyl groups"/>
    <property type="evidence" value="ECO:0007669"/>
    <property type="project" value="InterPro"/>
</dbReference>
<feature type="transmembrane region" description="Helical" evidence="1">
    <location>
        <begin position="48"/>
        <end position="70"/>
    </location>
</feature>
<feature type="domain" description="Acyltransferase 3" evidence="2">
    <location>
        <begin position="7"/>
        <end position="332"/>
    </location>
</feature>
<keyword evidence="3" id="KW-0808">Transferase</keyword>
<proteinExistence type="predicted"/>
<dbReference type="Pfam" id="PF01757">
    <property type="entry name" value="Acyl_transf_3"/>
    <property type="match status" value="1"/>
</dbReference>
<name>A0A7L6BG51_LIMRT</name>
<dbReference type="AlphaFoldDB" id="A0A7L6BG51"/>
<reference evidence="3 4" key="1">
    <citation type="submission" date="2020-07" db="EMBL/GenBank/DDBJ databases">
        <title>Genome sequence of Lactobacillus reuteri CNEI-KCA3 isolated from the faeces of a reared-broiler chicken, South-East Nigeria, reveals presence of CRISPR arrays.</title>
        <authorList>
            <person name="Anukam K.C."/>
            <person name="Ibezim C.N."/>
            <person name="BeecK W.V."/>
            <person name="Allonsius C."/>
            <person name="Broek M.D."/>
            <person name="Tuyaerts I."/>
            <person name="Attama A."/>
            <person name="Esimone C.O."/>
            <person name="Lebeer S."/>
        </authorList>
    </citation>
    <scope>NUCLEOTIDE SEQUENCE [LARGE SCALE GENOMIC DNA]</scope>
    <source>
        <strain evidence="3 4">CNEI-KCA3</strain>
    </source>
</reference>